<dbReference type="PANTHER" id="PTHR42756">
    <property type="entry name" value="TRANSCRIPTIONAL REGULATOR, MARR"/>
    <property type="match status" value="1"/>
</dbReference>
<dbReference type="InterPro" id="IPR000835">
    <property type="entry name" value="HTH_MarR-typ"/>
</dbReference>
<dbReference type="InterPro" id="IPR036390">
    <property type="entry name" value="WH_DNA-bd_sf"/>
</dbReference>
<comment type="caution">
    <text evidence="5">The sequence shown here is derived from an EMBL/GenBank/DDBJ whole genome shotgun (WGS) entry which is preliminary data.</text>
</comment>
<dbReference type="Pfam" id="PF01047">
    <property type="entry name" value="MarR"/>
    <property type="match status" value="1"/>
</dbReference>
<dbReference type="GO" id="GO:0003700">
    <property type="term" value="F:DNA-binding transcription factor activity"/>
    <property type="evidence" value="ECO:0007669"/>
    <property type="project" value="InterPro"/>
</dbReference>
<dbReference type="EMBL" id="DMND01000211">
    <property type="protein sequence ID" value="HAN29107.1"/>
    <property type="molecule type" value="Genomic_DNA"/>
</dbReference>
<keyword evidence="2" id="KW-0238">DNA-binding</keyword>
<dbReference type="SUPFAM" id="SSF46785">
    <property type="entry name" value="Winged helix' DNA-binding domain"/>
    <property type="match status" value="1"/>
</dbReference>
<protein>
    <submittedName>
        <fullName evidence="5">MarR family transcriptional regulator</fullName>
    </submittedName>
</protein>
<feature type="domain" description="HTH marR-type" evidence="4">
    <location>
        <begin position="9"/>
        <end position="141"/>
    </location>
</feature>
<evidence type="ECO:0000259" key="4">
    <source>
        <dbReference type="PROSITE" id="PS50995"/>
    </source>
</evidence>
<dbReference type="AlphaFoldDB" id="A0A3C1KR13"/>
<gene>
    <name evidence="5" type="ORF">DCP75_15590</name>
</gene>
<evidence type="ECO:0000313" key="6">
    <source>
        <dbReference type="Proteomes" id="UP000259273"/>
    </source>
</evidence>
<dbReference type="GO" id="GO:0003677">
    <property type="term" value="F:DNA binding"/>
    <property type="evidence" value="ECO:0007669"/>
    <property type="project" value="UniProtKB-KW"/>
</dbReference>
<name>A0A3C1KR13_9GAMM</name>
<dbReference type="PRINTS" id="PR00598">
    <property type="entry name" value="HTHMARR"/>
</dbReference>
<dbReference type="PROSITE" id="PS01117">
    <property type="entry name" value="HTH_MARR_1"/>
    <property type="match status" value="1"/>
</dbReference>
<proteinExistence type="predicted"/>
<dbReference type="SMART" id="SM00347">
    <property type="entry name" value="HTH_MARR"/>
    <property type="match status" value="1"/>
</dbReference>
<dbReference type="Gene3D" id="1.10.10.10">
    <property type="entry name" value="Winged helix-like DNA-binding domain superfamily/Winged helix DNA-binding domain"/>
    <property type="match status" value="1"/>
</dbReference>
<dbReference type="PANTHER" id="PTHR42756:SF1">
    <property type="entry name" value="TRANSCRIPTIONAL REPRESSOR OF EMRAB OPERON"/>
    <property type="match status" value="1"/>
</dbReference>
<dbReference type="InterPro" id="IPR036388">
    <property type="entry name" value="WH-like_DNA-bd_sf"/>
</dbReference>
<accession>A0A3C1KR13</accession>
<evidence type="ECO:0000256" key="2">
    <source>
        <dbReference type="ARBA" id="ARBA00023125"/>
    </source>
</evidence>
<organism evidence="5 6">
    <name type="scientific">Haliea salexigens</name>
    <dbReference type="NCBI Taxonomy" id="287487"/>
    <lineage>
        <taxon>Bacteria</taxon>
        <taxon>Pseudomonadati</taxon>
        <taxon>Pseudomonadota</taxon>
        <taxon>Gammaproteobacteria</taxon>
        <taxon>Cellvibrionales</taxon>
        <taxon>Halieaceae</taxon>
        <taxon>Haliea</taxon>
    </lineage>
</organism>
<keyword evidence="3" id="KW-0804">Transcription</keyword>
<reference evidence="5 6" key="1">
    <citation type="journal article" date="2018" name="Nat. Biotechnol.">
        <title>A standardized bacterial taxonomy based on genome phylogeny substantially revises the tree of life.</title>
        <authorList>
            <person name="Parks D.H."/>
            <person name="Chuvochina M."/>
            <person name="Waite D.W."/>
            <person name="Rinke C."/>
            <person name="Skarshewski A."/>
            <person name="Chaumeil P.A."/>
            <person name="Hugenholtz P."/>
        </authorList>
    </citation>
    <scope>NUCLEOTIDE SEQUENCE [LARGE SCALE GENOMIC DNA]</scope>
    <source>
        <strain evidence="5">UBA9158</strain>
    </source>
</reference>
<dbReference type="InterPro" id="IPR023187">
    <property type="entry name" value="Tscrpt_reg_MarR-type_CS"/>
</dbReference>
<evidence type="ECO:0000313" key="5">
    <source>
        <dbReference type="EMBL" id="HAN29107.1"/>
    </source>
</evidence>
<sequence length="147" mass="17081">MSRARNDATDQLSFELHTTARLLRRNYDRRARAHGLTRSKWQVLWSLAREEGVKQAELAERLDVAPISLTRQLDILEQEGLLERRRDEQDRRCFRIYLTAAAQPALTTLRELAELTRGEALAGLSFEEIVQLKSLLERIRLNLGKEE</sequence>
<evidence type="ECO:0000256" key="3">
    <source>
        <dbReference type="ARBA" id="ARBA00023163"/>
    </source>
</evidence>
<dbReference type="Proteomes" id="UP000259273">
    <property type="component" value="Unassembled WGS sequence"/>
</dbReference>
<dbReference type="PROSITE" id="PS50995">
    <property type="entry name" value="HTH_MARR_2"/>
    <property type="match status" value="1"/>
</dbReference>
<keyword evidence="1" id="KW-0805">Transcription regulation</keyword>
<evidence type="ECO:0000256" key="1">
    <source>
        <dbReference type="ARBA" id="ARBA00023015"/>
    </source>
</evidence>
<dbReference type="STRING" id="1121937.GCA_000423125_03435"/>